<keyword evidence="6 9" id="KW-1133">Transmembrane helix</keyword>
<evidence type="ECO:0000259" key="10">
    <source>
        <dbReference type="Pfam" id="PF02397"/>
    </source>
</evidence>
<evidence type="ECO:0000256" key="2">
    <source>
        <dbReference type="ARBA" id="ARBA00006464"/>
    </source>
</evidence>
<comment type="caution">
    <text evidence="11">The sequence shown here is derived from an EMBL/GenBank/DDBJ whole genome shotgun (WGS) entry which is preliminary data.</text>
</comment>
<evidence type="ECO:0000256" key="4">
    <source>
        <dbReference type="ARBA" id="ARBA00022679"/>
    </source>
</evidence>
<gene>
    <name evidence="11" type="ORF">ACFSUD_08570</name>
</gene>
<evidence type="ECO:0000256" key="9">
    <source>
        <dbReference type="SAM" id="Phobius"/>
    </source>
</evidence>
<evidence type="ECO:0000256" key="7">
    <source>
        <dbReference type="ARBA" id="ARBA00023136"/>
    </source>
</evidence>
<evidence type="ECO:0000313" key="12">
    <source>
        <dbReference type="Proteomes" id="UP001597474"/>
    </source>
</evidence>
<keyword evidence="8" id="KW-0270">Exopolysaccharide synthesis</keyword>
<dbReference type="InterPro" id="IPR003362">
    <property type="entry name" value="Bact_transf"/>
</dbReference>
<comment type="subcellular location">
    <subcellularLocation>
        <location evidence="1">Cell membrane</location>
    </subcellularLocation>
</comment>
<dbReference type="RefSeq" id="WP_386373412.1">
    <property type="nucleotide sequence ID" value="NZ_JBHUMP010000005.1"/>
</dbReference>
<organism evidence="11 12">
    <name type="scientific">Sulfitobacter aestuarii</name>
    <dbReference type="NCBI Taxonomy" id="2161676"/>
    <lineage>
        <taxon>Bacteria</taxon>
        <taxon>Pseudomonadati</taxon>
        <taxon>Pseudomonadota</taxon>
        <taxon>Alphaproteobacteria</taxon>
        <taxon>Rhodobacterales</taxon>
        <taxon>Roseobacteraceae</taxon>
        <taxon>Sulfitobacter</taxon>
    </lineage>
</organism>
<sequence>MAHLDRPFAAADLARPGTGFYAGHGKRLLDLTLVLATLPMTLPLIALLWLLVRGGGGPGFYGHRRIGRHGKAFTCWKIRSMHEDSKARLAALLAQDRRAADDWAARAKLGRDPRITRLGRFLRRSSLDELPQLWNVLRGEMSLVGPRPVTAAELARYGEHLPRYLGQRPGLTGLWQVSARERGCYAVRVRLDSAYCAQISARRDLKVLLATFGAVLRGTGS</sequence>
<comment type="similarity">
    <text evidence="2">Belongs to the bacterial sugar transferase family.</text>
</comment>
<dbReference type="EMBL" id="JBHUMP010000005">
    <property type="protein sequence ID" value="MFD2739619.1"/>
    <property type="molecule type" value="Genomic_DNA"/>
</dbReference>
<feature type="domain" description="Bacterial sugar transferase" evidence="10">
    <location>
        <begin position="26"/>
        <end position="216"/>
    </location>
</feature>
<feature type="transmembrane region" description="Helical" evidence="9">
    <location>
        <begin position="31"/>
        <end position="52"/>
    </location>
</feature>
<name>A0ABW5U1V6_9RHOB</name>
<keyword evidence="3" id="KW-1003">Cell membrane</keyword>
<dbReference type="PANTHER" id="PTHR30576">
    <property type="entry name" value="COLANIC BIOSYNTHESIS UDP-GLUCOSE LIPID CARRIER TRANSFERASE"/>
    <property type="match status" value="1"/>
</dbReference>
<evidence type="ECO:0000256" key="6">
    <source>
        <dbReference type="ARBA" id="ARBA00022989"/>
    </source>
</evidence>
<keyword evidence="4 11" id="KW-0808">Transferase</keyword>
<evidence type="ECO:0000256" key="3">
    <source>
        <dbReference type="ARBA" id="ARBA00022475"/>
    </source>
</evidence>
<evidence type="ECO:0000256" key="1">
    <source>
        <dbReference type="ARBA" id="ARBA00004236"/>
    </source>
</evidence>
<dbReference type="PANTHER" id="PTHR30576:SF4">
    <property type="entry name" value="UNDECAPRENYL-PHOSPHATE GALACTOSE PHOSPHOTRANSFERASE"/>
    <property type="match status" value="1"/>
</dbReference>
<accession>A0ABW5U1V6</accession>
<evidence type="ECO:0000256" key="8">
    <source>
        <dbReference type="ARBA" id="ARBA00023169"/>
    </source>
</evidence>
<keyword evidence="12" id="KW-1185">Reference proteome</keyword>
<keyword evidence="7 9" id="KW-0472">Membrane</keyword>
<dbReference type="GO" id="GO:0016740">
    <property type="term" value="F:transferase activity"/>
    <property type="evidence" value="ECO:0007669"/>
    <property type="project" value="UniProtKB-KW"/>
</dbReference>
<protein>
    <submittedName>
        <fullName evidence="11">Sugar transferase</fullName>
    </submittedName>
</protein>
<evidence type="ECO:0000313" key="11">
    <source>
        <dbReference type="EMBL" id="MFD2739619.1"/>
    </source>
</evidence>
<reference evidence="12" key="1">
    <citation type="journal article" date="2019" name="Int. J. Syst. Evol. Microbiol.">
        <title>The Global Catalogue of Microorganisms (GCM) 10K type strain sequencing project: providing services to taxonomists for standard genome sequencing and annotation.</title>
        <authorList>
            <consortium name="The Broad Institute Genomics Platform"/>
            <consortium name="The Broad Institute Genome Sequencing Center for Infectious Disease"/>
            <person name="Wu L."/>
            <person name="Ma J."/>
        </authorList>
    </citation>
    <scope>NUCLEOTIDE SEQUENCE [LARGE SCALE GENOMIC DNA]</scope>
    <source>
        <strain evidence="12">TISTR 2562</strain>
    </source>
</reference>
<proteinExistence type="inferred from homology"/>
<evidence type="ECO:0000256" key="5">
    <source>
        <dbReference type="ARBA" id="ARBA00022692"/>
    </source>
</evidence>
<keyword evidence="5 9" id="KW-0812">Transmembrane</keyword>
<dbReference type="Proteomes" id="UP001597474">
    <property type="component" value="Unassembled WGS sequence"/>
</dbReference>
<dbReference type="Pfam" id="PF02397">
    <property type="entry name" value="Bac_transf"/>
    <property type="match status" value="1"/>
</dbReference>